<protein>
    <submittedName>
        <fullName evidence="1">Uncharacterized protein</fullName>
    </submittedName>
</protein>
<dbReference type="Proteomes" id="UP001497623">
    <property type="component" value="Unassembled WGS sequence"/>
</dbReference>
<proteinExistence type="predicted"/>
<keyword evidence="2" id="KW-1185">Reference proteome</keyword>
<accession>A0AAV2SWQ4</accession>
<reference evidence="1 2" key="1">
    <citation type="submission" date="2024-05" db="EMBL/GenBank/DDBJ databases">
        <authorList>
            <person name="Wallberg A."/>
        </authorList>
    </citation>
    <scope>NUCLEOTIDE SEQUENCE [LARGE SCALE GENOMIC DNA]</scope>
</reference>
<feature type="non-terminal residue" evidence="1">
    <location>
        <position position="156"/>
    </location>
</feature>
<name>A0AAV2SWQ4_MEGNR</name>
<evidence type="ECO:0000313" key="1">
    <source>
        <dbReference type="EMBL" id="CAL4247648.1"/>
    </source>
</evidence>
<feature type="non-terminal residue" evidence="1">
    <location>
        <position position="1"/>
    </location>
</feature>
<sequence>DIDFDIFQNITDKFDETLNFEPPFFLRTNESILYKVMFNVSGPINVIFKYNQSYGVPEIMPTRTEVHNITFELINEGAVMHDLYYNEIIPSPGNMTLEVSVESLLNPKLDPVIRRVHLIVENHIVPNWTIVPVIKSHMMDNWTAETTSQSYLIPNE</sequence>
<evidence type="ECO:0000313" key="2">
    <source>
        <dbReference type="Proteomes" id="UP001497623"/>
    </source>
</evidence>
<organism evidence="1 2">
    <name type="scientific">Meganyctiphanes norvegica</name>
    <name type="common">Northern krill</name>
    <name type="synonym">Thysanopoda norvegica</name>
    <dbReference type="NCBI Taxonomy" id="48144"/>
    <lineage>
        <taxon>Eukaryota</taxon>
        <taxon>Metazoa</taxon>
        <taxon>Ecdysozoa</taxon>
        <taxon>Arthropoda</taxon>
        <taxon>Crustacea</taxon>
        <taxon>Multicrustacea</taxon>
        <taxon>Malacostraca</taxon>
        <taxon>Eumalacostraca</taxon>
        <taxon>Eucarida</taxon>
        <taxon>Euphausiacea</taxon>
        <taxon>Euphausiidae</taxon>
        <taxon>Meganyctiphanes</taxon>
    </lineage>
</organism>
<gene>
    <name evidence="1" type="ORF">MNOR_LOCUS41324</name>
</gene>
<comment type="caution">
    <text evidence="1">The sequence shown here is derived from an EMBL/GenBank/DDBJ whole genome shotgun (WGS) entry which is preliminary data.</text>
</comment>
<dbReference type="EMBL" id="CAXKWB010148579">
    <property type="protein sequence ID" value="CAL4247648.1"/>
    <property type="molecule type" value="Genomic_DNA"/>
</dbReference>
<dbReference type="AlphaFoldDB" id="A0AAV2SWQ4"/>